<feature type="region of interest" description="Disordered" evidence="1">
    <location>
        <begin position="255"/>
        <end position="278"/>
    </location>
</feature>
<dbReference type="Pfam" id="PF05506">
    <property type="entry name" value="PLipase_C_C"/>
    <property type="match status" value="2"/>
</dbReference>
<comment type="caution">
    <text evidence="3">The sequence shown here is derived from an EMBL/GenBank/DDBJ whole genome shotgun (WGS) entry which is preliminary data.</text>
</comment>
<protein>
    <submittedName>
        <fullName evidence="3">Non-hemolytic phospholipase C</fullName>
    </submittedName>
</protein>
<name>A0A7V8JMF8_STEMA</name>
<proteinExistence type="predicted"/>
<dbReference type="InterPro" id="IPR017850">
    <property type="entry name" value="Alkaline_phosphatase_core_sf"/>
</dbReference>
<evidence type="ECO:0000259" key="2">
    <source>
        <dbReference type="Pfam" id="PF05506"/>
    </source>
</evidence>
<evidence type="ECO:0000256" key="1">
    <source>
        <dbReference type="SAM" id="MobiDB-lite"/>
    </source>
</evidence>
<gene>
    <name evidence="3" type="primary">plcN_2</name>
    <name evidence="3" type="ORF">GAK31_01732</name>
</gene>
<dbReference type="GO" id="GO:0004629">
    <property type="term" value="F:phospholipase C activity"/>
    <property type="evidence" value="ECO:0007669"/>
    <property type="project" value="InterPro"/>
</dbReference>
<organism evidence="3 4">
    <name type="scientific">Stenotrophomonas maltophilia</name>
    <name type="common">Pseudomonas maltophilia</name>
    <name type="synonym">Xanthomonas maltophilia</name>
    <dbReference type="NCBI Taxonomy" id="40324"/>
    <lineage>
        <taxon>Bacteria</taxon>
        <taxon>Pseudomonadati</taxon>
        <taxon>Pseudomonadota</taxon>
        <taxon>Gammaproteobacteria</taxon>
        <taxon>Lysobacterales</taxon>
        <taxon>Lysobacteraceae</taxon>
        <taxon>Stenotrophomonas</taxon>
        <taxon>Stenotrophomonas maltophilia group</taxon>
    </lineage>
</organism>
<dbReference type="AlphaFoldDB" id="A0A7V8JMF8"/>
<dbReference type="InterPro" id="IPR008475">
    <property type="entry name" value="PLipase_C_C"/>
</dbReference>
<feature type="domain" description="Bacterial phospholipase C C-terminal" evidence="2">
    <location>
        <begin position="182"/>
        <end position="244"/>
    </location>
</feature>
<dbReference type="Gene3D" id="3.40.720.10">
    <property type="entry name" value="Alkaline Phosphatase, subunit A"/>
    <property type="match status" value="1"/>
</dbReference>
<accession>A0A7V8JMF8</accession>
<dbReference type="Proteomes" id="UP000487117">
    <property type="component" value="Unassembled WGS sequence"/>
</dbReference>
<sequence>MYDHTSVLRLVERRFGVAADISPWRRAVCGDLTAAFDFAQTDTRPFVAALPDVRATAARAAALPGRTVPTLPAGLEPAQQPAGVRPARALPYRPQAQADAVDAQSITLGLACEGAPAVLHVYDRLRLEAVPRRYTLVPGTPLQARWPRDEQGRYDLWLLGPNGFHRHLHGEGDVAPVQARVTRDATHLQLALFNAASVAQQVDVRGGAYAGHMPTQTLQLAAGEHRTLSWPAAPTAGWYDLHLVQGQVQQRLAGRVEDGRAGTSDPAMGTEPMRFEHG</sequence>
<feature type="domain" description="Bacterial phospholipase C C-terminal" evidence="2">
    <location>
        <begin position="86"/>
        <end position="170"/>
    </location>
</feature>
<dbReference type="GO" id="GO:0016042">
    <property type="term" value="P:lipid catabolic process"/>
    <property type="evidence" value="ECO:0007669"/>
    <property type="project" value="InterPro"/>
</dbReference>
<reference evidence="4" key="1">
    <citation type="journal article" date="2020" name="MBio">
        <title>Horizontal gene transfer to a defensive symbiont with a reduced genome amongst a multipartite beetle microbiome.</title>
        <authorList>
            <person name="Waterworth S.C."/>
            <person name="Florez L.V."/>
            <person name="Rees E.R."/>
            <person name="Hertweck C."/>
            <person name="Kaltenpoth M."/>
            <person name="Kwan J.C."/>
        </authorList>
    </citation>
    <scope>NUCLEOTIDE SEQUENCE [LARGE SCALE GENOMIC DNA]</scope>
</reference>
<dbReference type="EMBL" id="WNDS01000002">
    <property type="protein sequence ID" value="KAF1016243.1"/>
    <property type="molecule type" value="Genomic_DNA"/>
</dbReference>
<evidence type="ECO:0000313" key="4">
    <source>
        <dbReference type="Proteomes" id="UP000487117"/>
    </source>
</evidence>
<evidence type="ECO:0000313" key="3">
    <source>
        <dbReference type="EMBL" id="KAF1016243.1"/>
    </source>
</evidence>